<comment type="caution">
    <text evidence="1">The sequence shown here is derived from an EMBL/GenBank/DDBJ whole genome shotgun (WGS) entry which is preliminary data.</text>
</comment>
<evidence type="ECO:0000313" key="2">
    <source>
        <dbReference type="Proteomes" id="UP000439903"/>
    </source>
</evidence>
<protein>
    <submittedName>
        <fullName evidence="1">Uncharacterized protein</fullName>
    </submittedName>
</protein>
<organism evidence="1 2">
    <name type="scientific">Gigaspora margarita</name>
    <dbReference type="NCBI Taxonomy" id="4874"/>
    <lineage>
        <taxon>Eukaryota</taxon>
        <taxon>Fungi</taxon>
        <taxon>Fungi incertae sedis</taxon>
        <taxon>Mucoromycota</taxon>
        <taxon>Glomeromycotina</taxon>
        <taxon>Glomeromycetes</taxon>
        <taxon>Diversisporales</taxon>
        <taxon>Gigasporaceae</taxon>
        <taxon>Gigaspora</taxon>
    </lineage>
</organism>
<sequence length="131" mass="15963">MPIIKPRRKSNEYRIVEIDTTLFLEVKIKENIFFLTDLKHFNLIKNHTWYCNKNKNDNTFYIKTNISPFSFHQKIYSEWKIIDYINRNGLDNHEINLRDGLKINQLNRKLHKNNTFGYNGITFLKVSDYRY</sequence>
<dbReference type="OrthoDB" id="2426404at2759"/>
<dbReference type="Proteomes" id="UP000439903">
    <property type="component" value="Unassembled WGS sequence"/>
</dbReference>
<dbReference type="AlphaFoldDB" id="A0A8H4A8G0"/>
<evidence type="ECO:0000313" key="1">
    <source>
        <dbReference type="EMBL" id="KAF0444371.1"/>
    </source>
</evidence>
<dbReference type="EMBL" id="WTPW01001303">
    <property type="protein sequence ID" value="KAF0444371.1"/>
    <property type="molecule type" value="Genomic_DNA"/>
</dbReference>
<keyword evidence="2" id="KW-1185">Reference proteome</keyword>
<proteinExistence type="predicted"/>
<reference evidence="1 2" key="1">
    <citation type="journal article" date="2019" name="Environ. Microbiol.">
        <title>At the nexus of three kingdoms: the genome of the mycorrhizal fungus Gigaspora margarita provides insights into plant, endobacterial and fungal interactions.</title>
        <authorList>
            <person name="Venice F."/>
            <person name="Ghignone S."/>
            <person name="Salvioli di Fossalunga A."/>
            <person name="Amselem J."/>
            <person name="Novero M."/>
            <person name="Xianan X."/>
            <person name="Sedzielewska Toro K."/>
            <person name="Morin E."/>
            <person name="Lipzen A."/>
            <person name="Grigoriev I.V."/>
            <person name="Henrissat B."/>
            <person name="Martin F.M."/>
            <person name="Bonfante P."/>
        </authorList>
    </citation>
    <scope>NUCLEOTIDE SEQUENCE [LARGE SCALE GENOMIC DNA]</scope>
    <source>
        <strain evidence="1 2">BEG34</strain>
    </source>
</reference>
<gene>
    <name evidence="1" type="ORF">F8M41_003474</name>
</gene>
<name>A0A8H4A8G0_GIGMA</name>
<accession>A0A8H4A8G0</accession>